<gene>
    <name evidence="2" type="ORF">AOCH_005495</name>
</gene>
<sequence>MQKYIALLALASASNAASLKDVKHVVMLMMENRSFQHYFGTMSGVRGFADPNVQINPDGKSVWYQNATGLTDAADYLLPYWLNYLGGEENYNKSQCLCAGANNWIPTHQAMNGGLNNMWAQVATPQSWGYFKRQDIPYHFALAEAYTVGDAYHASITSNTDPNRWFWQSGSINVPGGYQALGAGGVVLDDNQGNHCEGDNLNCLPLKWPAFAQYLDEAGVDWRSYQNSYNWATNNGLFYFQAFQEAATNSSLYQRGLAFDGDNGLDAFKAAAANGTLPEVSWVFPPGALQEHSPNTPIDGAYFINQVVDSIIHGKNYKETVLLLNYDEAGGWGDAVLPLVSPNGTKGEWFEDPYGELGYTFSGPGIRIPLMIISPFTRGGHVFTERGDHSSIIQFVEQFLTVKGYKNITTPQMSDWRREHMSDLLNAFDFDNPDYSIPELPSPIDPIRNSEGEILGLYSGLCSKEWTGSCSGSEYISGIPYGNQTEEEALYYEDGYKGVRGYLTEGRYLVFERNGYALTYNGKKVKAAKATSKHDSLSQRWVLHALTEEGTTFRVASAVDKKYLTVDLTLSASESSAQVFDINYMGKSEYALKLENGEYLNLDHHGKVSQSKEKEAFNIYSVTYHN</sequence>
<evidence type="ECO:0000313" key="3">
    <source>
        <dbReference type="Proteomes" id="UP000034947"/>
    </source>
</evidence>
<dbReference type="Gene3D" id="3.40.720.10">
    <property type="entry name" value="Alkaline Phosphatase, subunit A"/>
    <property type="match status" value="2"/>
</dbReference>
<dbReference type="GO" id="GO:0042578">
    <property type="term" value="F:phosphoric ester hydrolase activity"/>
    <property type="evidence" value="ECO:0007669"/>
    <property type="project" value="UniProtKB-ARBA"/>
</dbReference>
<keyword evidence="3" id="KW-1185">Reference proteome</keyword>
<dbReference type="InterPro" id="IPR017850">
    <property type="entry name" value="Alkaline_phosphatase_core_sf"/>
</dbReference>
<dbReference type="InterPro" id="IPR007312">
    <property type="entry name" value="Phosphoesterase"/>
</dbReference>
<dbReference type="CDD" id="cd16014">
    <property type="entry name" value="PLC"/>
    <property type="match status" value="1"/>
</dbReference>
<reference evidence="2 3" key="1">
    <citation type="submission" date="2015-02" db="EMBL/GenBank/DDBJ databases">
        <title>Draft Genome Sequences of Two Closely-Related Aflatoxigenic Aspergillus Species Obtained from the Cote d'Ivoire.</title>
        <authorList>
            <person name="Moore G.G."/>
            <person name="Beltz S.B."/>
            <person name="Mack B.M."/>
        </authorList>
    </citation>
    <scope>NUCLEOTIDE SEQUENCE [LARGE SCALE GENOMIC DNA]</scope>
    <source>
        <strain evidence="2 3">SRRC1432</strain>
    </source>
</reference>
<evidence type="ECO:0000313" key="2">
    <source>
        <dbReference type="EMBL" id="KKK15636.1"/>
    </source>
</evidence>
<dbReference type="PANTHER" id="PTHR31956:SF1">
    <property type="entry name" value="NON-SPECIFIC PHOSPHOLIPASE C1"/>
    <property type="match status" value="1"/>
</dbReference>
<keyword evidence="1" id="KW-0378">Hydrolase</keyword>
<comment type="caution">
    <text evidence="2">The sequence shown here is derived from an EMBL/GenBank/DDBJ whole genome shotgun (WGS) entry which is preliminary data.</text>
</comment>
<dbReference type="VEuPathDB" id="FungiDB:P175DRAFT_0466304"/>
<dbReference type="Pfam" id="PF04185">
    <property type="entry name" value="Phosphoesterase"/>
    <property type="match status" value="1"/>
</dbReference>
<dbReference type="OrthoDB" id="5135119at2759"/>
<dbReference type="EMBL" id="JYKN01002637">
    <property type="protein sequence ID" value="KKK15636.1"/>
    <property type="molecule type" value="Genomic_DNA"/>
</dbReference>
<name>A0A0F8UXY6_9EURO</name>
<evidence type="ECO:0000256" key="1">
    <source>
        <dbReference type="ARBA" id="ARBA00022801"/>
    </source>
</evidence>
<dbReference type="PANTHER" id="PTHR31956">
    <property type="entry name" value="NON-SPECIFIC PHOSPHOLIPASE C4-RELATED"/>
    <property type="match status" value="1"/>
</dbReference>
<dbReference type="Proteomes" id="UP000034947">
    <property type="component" value="Unassembled WGS sequence"/>
</dbReference>
<organism evidence="2 3">
    <name type="scientific">Aspergillus ochraceoroseus</name>
    <dbReference type="NCBI Taxonomy" id="138278"/>
    <lineage>
        <taxon>Eukaryota</taxon>
        <taxon>Fungi</taxon>
        <taxon>Dikarya</taxon>
        <taxon>Ascomycota</taxon>
        <taxon>Pezizomycotina</taxon>
        <taxon>Eurotiomycetes</taxon>
        <taxon>Eurotiomycetidae</taxon>
        <taxon>Eurotiales</taxon>
        <taxon>Aspergillaceae</taxon>
        <taxon>Aspergillus</taxon>
        <taxon>Aspergillus subgen. Nidulantes</taxon>
    </lineage>
</organism>
<accession>A0A0F8UXY6</accession>
<dbReference type="AlphaFoldDB" id="A0A0F8UXY6"/>
<protein>
    <submittedName>
        <fullName evidence="2">Putative hemolytic phospholipase C</fullName>
    </submittedName>
</protein>
<proteinExistence type="predicted"/>